<dbReference type="Proteomes" id="UP001144280">
    <property type="component" value="Unassembled WGS sequence"/>
</dbReference>
<sequence>MSDPQPYGEDEWRERLHAAVEATLRRKAARKAFHDGHQARRDAGLRQRHAEKIARADDRLRQAQQDGHEDSWYEEP</sequence>
<feature type="region of interest" description="Disordered" evidence="1">
    <location>
        <begin position="28"/>
        <end position="76"/>
    </location>
</feature>
<name>A0ABQ5R0I8_9ACTN</name>
<protein>
    <submittedName>
        <fullName evidence="2">Uncharacterized protein</fullName>
    </submittedName>
</protein>
<feature type="compositionally biased region" description="Basic and acidic residues" evidence="1">
    <location>
        <begin position="32"/>
        <end position="76"/>
    </location>
</feature>
<gene>
    <name evidence="2" type="ORF">Pa4123_55950</name>
</gene>
<dbReference type="EMBL" id="BSDI01000032">
    <property type="protein sequence ID" value="GLI00319.1"/>
    <property type="molecule type" value="Genomic_DNA"/>
</dbReference>
<reference evidence="2" key="1">
    <citation type="submission" date="2022-12" db="EMBL/GenBank/DDBJ databases">
        <title>New Phytohabitans aurantiacus sp. RD004123 nov., an actinomycete isolated from soil.</title>
        <authorList>
            <person name="Triningsih D.W."/>
            <person name="Harunari E."/>
            <person name="Igarashi Y."/>
        </authorList>
    </citation>
    <scope>NUCLEOTIDE SEQUENCE</scope>
    <source>
        <strain evidence="2">RD004123</strain>
    </source>
</reference>
<keyword evidence="3" id="KW-1185">Reference proteome</keyword>
<dbReference type="RefSeq" id="WP_281900546.1">
    <property type="nucleotide sequence ID" value="NZ_BSDI01000032.1"/>
</dbReference>
<proteinExistence type="predicted"/>
<comment type="caution">
    <text evidence="2">The sequence shown here is derived from an EMBL/GenBank/DDBJ whole genome shotgun (WGS) entry which is preliminary data.</text>
</comment>
<evidence type="ECO:0000313" key="2">
    <source>
        <dbReference type="EMBL" id="GLI00319.1"/>
    </source>
</evidence>
<accession>A0ABQ5R0I8</accession>
<organism evidence="2 3">
    <name type="scientific">Phytohabitans aurantiacus</name>
    <dbReference type="NCBI Taxonomy" id="3016789"/>
    <lineage>
        <taxon>Bacteria</taxon>
        <taxon>Bacillati</taxon>
        <taxon>Actinomycetota</taxon>
        <taxon>Actinomycetes</taxon>
        <taxon>Micromonosporales</taxon>
        <taxon>Micromonosporaceae</taxon>
    </lineage>
</organism>
<evidence type="ECO:0000256" key="1">
    <source>
        <dbReference type="SAM" id="MobiDB-lite"/>
    </source>
</evidence>
<evidence type="ECO:0000313" key="3">
    <source>
        <dbReference type="Proteomes" id="UP001144280"/>
    </source>
</evidence>